<comment type="caution">
    <text evidence="1">The sequence shown here is derived from an EMBL/GenBank/DDBJ whole genome shotgun (WGS) entry which is preliminary data.</text>
</comment>
<sequence length="724" mass="79775">MMSANEMGCGKEETGKEDREKETVPGVNMHNEKTHVEGKDPPFSAPVNNQDQIVGENVDLKTENNDVKSLGLPTDNRGSVGNQTFDDAKFNANVDHLHGNTKFVELESVDNNDKGHESSAASQDVVDLTAAKTGNNDSVDVNAKELCGHKNDRNLVVEPAAAKTDNDASVDVNVNKLSGSENDGSLVQPLNQLEYVATGGKSLEIKAENENDERGEKLNDASAVDVSDSRLSGSKNYGSHIHSMKQLEGAAADERSPEIKAENAMEEKLDDASLVEISANRLCGSKDDGSHAHPLNQLEHAEADERSSEMKAENDEKGEKLADASIVDLNVNNHSDTKNDGSHAHMLNQLERATVDEGSSEIKAEDDEKGEELNGVNDMELSLGSDFKESKPEEDVECEVGMKSSNLSFLYEPPVAEGDESGTEEEQVAFVKEVENFYKERSLEFKHPKFYKEDLNLLKLWRAVIKLGGYEEVTSCKLWRQVGESFNPPKTCTTVSWTFRIFYEKALLEYEKHRMNNGERPFRDVSLPEPNRIDSQASGCQALGSGRARRDAAARAMQGWHSKRLLGSGEVCQPIIKEKNSSCTPKSDRQIKNIGMLKRKKPSTAERTIQVANIKATNPQSDTMVIDVGPPADWVKINVQRTSDCFEVYALVPGLLREEVHVQSDPAGRLVISGQPEQLDNPWGVTPFKKVVSLPTRIDPHQTSAVVTLHGQLFVRVPFEQSDL</sequence>
<protein>
    <submittedName>
        <fullName evidence="1">AT-rich interactive domain-containing protein</fullName>
    </submittedName>
</protein>
<evidence type="ECO:0000313" key="1">
    <source>
        <dbReference type="EMBL" id="KAJ4715802.1"/>
    </source>
</evidence>
<proteinExistence type="predicted"/>
<gene>
    <name evidence="1" type="ORF">OWV82_010907</name>
</gene>
<reference evidence="1 2" key="1">
    <citation type="journal article" date="2023" name="Science">
        <title>Complex scaffold remodeling in plant triterpene biosynthesis.</title>
        <authorList>
            <person name="De La Pena R."/>
            <person name="Hodgson H."/>
            <person name="Liu J.C."/>
            <person name="Stephenson M.J."/>
            <person name="Martin A.C."/>
            <person name="Owen C."/>
            <person name="Harkess A."/>
            <person name="Leebens-Mack J."/>
            <person name="Jimenez L.E."/>
            <person name="Osbourn A."/>
            <person name="Sattely E.S."/>
        </authorList>
    </citation>
    <scope>NUCLEOTIDE SEQUENCE [LARGE SCALE GENOMIC DNA]</scope>
    <source>
        <strain evidence="2">cv. JPN11</strain>
        <tissue evidence="1">Leaf</tissue>
    </source>
</reference>
<dbReference type="EMBL" id="CM051399">
    <property type="protein sequence ID" value="KAJ4715802.1"/>
    <property type="molecule type" value="Genomic_DNA"/>
</dbReference>
<name>A0ACC1XY03_MELAZ</name>
<dbReference type="Proteomes" id="UP001164539">
    <property type="component" value="Chromosome 6"/>
</dbReference>
<accession>A0ACC1XY03</accession>
<keyword evidence="2" id="KW-1185">Reference proteome</keyword>
<organism evidence="1 2">
    <name type="scientific">Melia azedarach</name>
    <name type="common">Chinaberry tree</name>
    <dbReference type="NCBI Taxonomy" id="155640"/>
    <lineage>
        <taxon>Eukaryota</taxon>
        <taxon>Viridiplantae</taxon>
        <taxon>Streptophyta</taxon>
        <taxon>Embryophyta</taxon>
        <taxon>Tracheophyta</taxon>
        <taxon>Spermatophyta</taxon>
        <taxon>Magnoliopsida</taxon>
        <taxon>eudicotyledons</taxon>
        <taxon>Gunneridae</taxon>
        <taxon>Pentapetalae</taxon>
        <taxon>rosids</taxon>
        <taxon>malvids</taxon>
        <taxon>Sapindales</taxon>
        <taxon>Meliaceae</taxon>
        <taxon>Melia</taxon>
    </lineage>
</organism>
<evidence type="ECO:0000313" key="2">
    <source>
        <dbReference type="Proteomes" id="UP001164539"/>
    </source>
</evidence>